<dbReference type="Proteomes" id="UP000217199">
    <property type="component" value="Unassembled WGS sequence"/>
</dbReference>
<dbReference type="Pfam" id="PF24883">
    <property type="entry name" value="NPHP3_N"/>
    <property type="match status" value="1"/>
</dbReference>
<organism evidence="3 4">
    <name type="scientific">Pyrrhoderma noxium</name>
    <dbReference type="NCBI Taxonomy" id="2282107"/>
    <lineage>
        <taxon>Eukaryota</taxon>
        <taxon>Fungi</taxon>
        <taxon>Dikarya</taxon>
        <taxon>Basidiomycota</taxon>
        <taxon>Agaricomycotina</taxon>
        <taxon>Agaricomycetes</taxon>
        <taxon>Hymenochaetales</taxon>
        <taxon>Hymenochaetaceae</taxon>
        <taxon>Pyrrhoderma</taxon>
    </lineage>
</organism>
<dbReference type="InterPro" id="IPR056884">
    <property type="entry name" value="NPHP3-like_N"/>
</dbReference>
<dbReference type="SMART" id="SM00382">
    <property type="entry name" value="AAA"/>
    <property type="match status" value="1"/>
</dbReference>
<dbReference type="Gene3D" id="3.40.50.300">
    <property type="entry name" value="P-loop containing nucleotide triphosphate hydrolases"/>
    <property type="match status" value="1"/>
</dbReference>
<proteinExistence type="predicted"/>
<dbReference type="PANTHER" id="PTHR10039:SF14">
    <property type="entry name" value="NACHT DOMAIN-CONTAINING PROTEIN"/>
    <property type="match status" value="1"/>
</dbReference>
<dbReference type="STRING" id="2282107.A0A286UIA1"/>
<protein>
    <submittedName>
        <fullName evidence="3">WD40 domain containing protein</fullName>
    </submittedName>
</protein>
<sequence>MVTTEEEADRPKCLDGTRFDLLQQIRSWAESSDSPNIFLLTGDSGTGKSTVARTIAEEFGQEERLGSYIYFEKGKTDSNTVVNSVIKTIAYGLAKKNPVIAKKIYATSTSNFELGFPSSHVMFENLVHIPLLEAAKKGVFKPSLIILDALDECGPSHIQEELAGLVGENISKLPSLFRFLVTTRQESSLESLLQAQIASNCKYYKLDRTSTSSRNDILKFVNHKMWELGKFQDFEIEDKTWKDIIGELGAGADGVFVWASVAISYISNSYLNRPERLGALVNDQATTNKSLSRLYEMILEKGSTWDDLKRERFRSIFSLILFGKRWITNPEIDVLLGLEIGTTHAFLPRVKRLIHHVSLYEYLVSSECVNKSWYIDEGEGRMKISLCCFEQMRKSLHFNICELEKPFEINEDVSQLQQYIEKDIPSSLQYVCQNWALHLQDVPYSDELHNQLHYFAYNTLLYWAEVLSITGYLHVCLGSALRIAINWLGVS</sequence>
<dbReference type="InParanoid" id="A0A286UIA1"/>
<name>A0A286UIA1_9AGAM</name>
<evidence type="ECO:0000313" key="3">
    <source>
        <dbReference type="EMBL" id="PAV19333.1"/>
    </source>
</evidence>
<dbReference type="OrthoDB" id="3027122at2759"/>
<dbReference type="InterPro" id="IPR003593">
    <property type="entry name" value="AAA+_ATPase"/>
</dbReference>
<evidence type="ECO:0000259" key="2">
    <source>
        <dbReference type="SMART" id="SM00382"/>
    </source>
</evidence>
<dbReference type="EMBL" id="NBII01000004">
    <property type="protein sequence ID" value="PAV19333.1"/>
    <property type="molecule type" value="Genomic_DNA"/>
</dbReference>
<evidence type="ECO:0000313" key="4">
    <source>
        <dbReference type="Proteomes" id="UP000217199"/>
    </source>
</evidence>
<dbReference type="PANTHER" id="PTHR10039">
    <property type="entry name" value="AMELOGENIN"/>
    <property type="match status" value="1"/>
</dbReference>
<keyword evidence="1" id="KW-0677">Repeat</keyword>
<dbReference type="PROSITE" id="PS00675">
    <property type="entry name" value="SIGMA54_INTERACT_1"/>
    <property type="match status" value="1"/>
</dbReference>
<accession>A0A286UIA1</accession>
<reference evidence="3 4" key="1">
    <citation type="journal article" date="2017" name="Mol. Ecol.">
        <title>Comparative and population genomic landscape of Phellinus noxius: A hypervariable fungus causing root rot in trees.</title>
        <authorList>
            <person name="Chung C.L."/>
            <person name="Lee T.J."/>
            <person name="Akiba M."/>
            <person name="Lee H.H."/>
            <person name="Kuo T.H."/>
            <person name="Liu D."/>
            <person name="Ke H.M."/>
            <person name="Yokoi T."/>
            <person name="Roa M.B."/>
            <person name="Lu M.J."/>
            <person name="Chang Y.Y."/>
            <person name="Ann P.J."/>
            <person name="Tsai J.N."/>
            <person name="Chen C.Y."/>
            <person name="Tzean S.S."/>
            <person name="Ota Y."/>
            <person name="Hattori T."/>
            <person name="Sahashi N."/>
            <person name="Liou R.F."/>
            <person name="Kikuchi T."/>
            <person name="Tsai I.J."/>
        </authorList>
    </citation>
    <scope>NUCLEOTIDE SEQUENCE [LARGE SCALE GENOMIC DNA]</scope>
    <source>
        <strain evidence="3 4">FFPRI411160</strain>
    </source>
</reference>
<dbReference type="InterPro" id="IPR025662">
    <property type="entry name" value="Sigma_54_int_dom_ATP-bd_1"/>
</dbReference>
<dbReference type="InterPro" id="IPR027417">
    <property type="entry name" value="P-loop_NTPase"/>
</dbReference>
<evidence type="ECO:0000256" key="1">
    <source>
        <dbReference type="ARBA" id="ARBA00022737"/>
    </source>
</evidence>
<dbReference type="SUPFAM" id="SSF52540">
    <property type="entry name" value="P-loop containing nucleoside triphosphate hydrolases"/>
    <property type="match status" value="1"/>
</dbReference>
<keyword evidence="4" id="KW-1185">Reference proteome</keyword>
<comment type="caution">
    <text evidence="3">The sequence shown here is derived from an EMBL/GenBank/DDBJ whole genome shotgun (WGS) entry which is preliminary data.</text>
</comment>
<gene>
    <name evidence="3" type="ORF">PNOK_0426700</name>
</gene>
<dbReference type="AlphaFoldDB" id="A0A286UIA1"/>
<feature type="domain" description="AAA+ ATPase" evidence="2">
    <location>
        <begin position="34"/>
        <end position="208"/>
    </location>
</feature>